<feature type="coiled-coil region" evidence="1">
    <location>
        <begin position="10"/>
        <end position="58"/>
    </location>
</feature>
<sequence>MNYHVLQMSVNEYQKSLKEVMEMLERHDSKISAHDKMINDINESVTKLSKRLVKVETNSQKKHDEIIKAVTSIKSKMSELKEELPEFIEGSISAAHDKQATVLLTAMNTKFEEFVELLNPKDALHQGTDSGPPRSGRHRGLRVGGLRIKGRSGECSNG</sequence>
<evidence type="ECO:0000256" key="1">
    <source>
        <dbReference type="SAM" id="Coils"/>
    </source>
</evidence>
<evidence type="ECO:0000313" key="4">
    <source>
        <dbReference type="EMBL" id="KAK1354227.1"/>
    </source>
</evidence>
<dbReference type="EMBL" id="JAUIZM010000011">
    <property type="protein sequence ID" value="KAK1354226.1"/>
    <property type="molecule type" value="Genomic_DNA"/>
</dbReference>
<evidence type="ECO:0000256" key="2">
    <source>
        <dbReference type="SAM" id="MobiDB-lite"/>
    </source>
</evidence>
<dbReference type="EMBL" id="JAUIZM010000011">
    <property type="protein sequence ID" value="KAK1354227.1"/>
    <property type="molecule type" value="Genomic_DNA"/>
</dbReference>
<organism evidence="3 5">
    <name type="scientific">Heracleum sosnowskyi</name>
    <dbReference type="NCBI Taxonomy" id="360622"/>
    <lineage>
        <taxon>Eukaryota</taxon>
        <taxon>Viridiplantae</taxon>
        <taxon>Streptophyta</taxon>
        <taxon>Embryophyta</taxon>
        <taxon>Tracheophyta</taxon>
        <taxon>Spermatophyta</taxon>
        <taxon>Magnoliopsida</taxon>
        <taxon>eudicotyledons</taxon>
        <taxon>Gunneridae</taxon>
        <taxon>Pentapetalae</taxon>
        <taxon>asterids</taxon>
        <taxon>campanulids</taxon>
        <taxon>Apiales</taxon>
        <taxon>Apiaceae</taxon>
        <taxon>Apioideae</taxon>
        <taxon>apioid superclade</taxon>
        <taxon>Tordylieae</taxon>
        <taxon>Tordyliinae</taxon>
        <taxon>Heracleum</taxon>
    </lineage>
</organism>
<reference evidence="3" key="1">
    <citation type="submission" date="2023-02" db="EMBL/GenBank/DDBJ databases">
        <title>Genome of toxic invasive species Heracleum sosnowskyi carries increased number of genes despite the absence of recent whole-genome duplications.</title>
        <authorList>
            <person name="Schelkunov M."/>
            <person name="Shtratnikova V."/>
            <person name="Makarenko M."/>
            <person name="Klepikova A."/>
            <person name="Omelchenko D."/>
            <person name="Novikova G."/>
            <person name="Obukhova E."/>
            <person name="Bogdanov V."/>
            <person name="Penin A."/>
            <person name="Logacheva M."/>
        </authorList>
    </citation>
    <scope>NUCLEOTIDE SEQUENCE</scope>
    <source>
        <strain evidence="3">Hsosn_3</strain>
        <tissue evidence="3">Leaf</tissue>
    </source>
</reference>
<name>A0AAD8LYS1_9APIA</name>
<keyword evidence="1" id="KW-0175">Coiled coil</keyword>
<reference evidence="3" key="2">
    <citation type="submission" date="2023-05" db="EMBL/GenBank/DDBJ databases">
        <authorList>
            <person name="Schelkunov M.I."/>
        </authorList>
    </citation>
    <scope>NUCLEOTIDE SEQUENCE</scope>
    <source>
        <strain evidence="3">Hsosn_3</strain>
        <tissue evidence="3">Leaf</tissue>
    </source>
</reference>
<gene>
    <name evidence="3" type="ORF">POM88_047482</name>
    <name evidence="4" type="ORF">POM88_047483</name>
</gene>
<keyword evidence="5" id="KW-1185">Reference proteome</keyword>
<proteinExistence type="predicted"/>
<evidence type="ECO:0000313" key="3">
    <source>
        <dbReference type="EMBL" id="KAK1354226.1"/>
    </source>
</evidence>
<accession>A0AAD8LYS1</accession>
<evidence type="ECO:0000313" key="5">
    <source>
        <dbReference type="Proteomes" id="UP001237642"/>
    </source>
</evidence>
<dbReference type="Proteomes" id="UP001237642">
    <property type="component" value="Unassembled WGS sequence"/>
</dbReference>
<comment type="caution">
    <text evidence="3">The sequence shown here is derived from an EMBL/GenBank/DDBJ whole genome shotgun (WGS) entry which is preliminary data.</text>
</comment>
<feature type="region of interest" description="Disordered" evidence="2">
    <location>
        <begin position="123"/>
        <end position="158"/>
    </location>
</feature>
<dbReference type="AlphaFoldDB" id="A0AAD8LYS1"/>
<protein>
    <submittedName>
        <fullName evidence="3">Uncharacterized protein</fullName>
    </submittedName>
</protein>